<evidence type="ECO:0000256" key="2">
    <source>
        <dbReference type="SAM" id="Phobius"/>
    </source>
</evidence>
<evidence type="ECO:0000259" key="3">
    <source>
        <dbReference type="Pfam" id="PF21725"/>
    </source>
</evidence>
<feature type="domain" description="Putative T7SS secretion signal" evidence="3">
    <location>
        <begin position="18"/>
        <end position="171"/>
    </location>
</feature>
<dbReference type="Gene3D" id="1.10.287.1060">
    <property type="entry name" value="ESAT-6-like"/>
    <property type="match status" value="1"/>
</dbReference>
<dbReference type="InterPro" id="IPR049082">
    <property type="entry name" value="T7SS_signal"/>
</dbReference>
<evidence type="ECO:0000313" key="6">
    <source>
        <dbReference type="Proteomes" id="UP000306740"/>
    </source>
</evidence>
<reference evidence="5 6" key="1">
    <citation type="submission" date="2019-05" db="EMBL/GenBank/DDBJ databases">
        <title>Mumia sp. nov., isolated from the intestinal contents of plateau pika (Ochotona curzoniae) in the Qinghai-Tibet plateau of China.</title>
        <authorList>
            <person name="Tian Z."/>
        </authorList>
    </citation>
    <scope>NUCLEOTIDE SEQUENCE [LARGE SCALE GENOMIC DNA]</scope>
    <source>
        <strain evidence="6">527</strain>
        <strain evidence="5">Z527</strain>
    </source>
</reference>
<dbReference type="Pfam" id="PF21725">
    <property type="entry name" value="T7SS_signal"/>
    <property type="match status" value="1"/>
</dbReference>
<feature type="transmembrane region" description="Helical" evidence="2">
    <location>
        <begin position="200"/>
        <end position="217"/>
    </location>
</feature>
<organism evidence="5 6">
    <name type="scientific">Mumia zhuanghuii</name>
    <dbReference type="NCBI Taxonomy" id="2585211"/>
    <lineage>
        <taxon>Bacteria</taxon>
        <taxon>Bacillati</taxon>
        <taxon>Actinomycetota</taxon>
        <taxon>Actinomycetes</taxon>
        <taxon>Propionibacteriales</taxon>
        <taxon>Nocardioidaceae</taxon>
        <taxon>Mumia</taxon>
    </lineage>
</organism>
<evidence type="ECO:0000256" key="1">
    <source>
        <dbReference type="SAM" id="MobiDB-lite"/>
    </source>
</evidence>
<dbReference type="OrthoDB" id="7343197at2"/>
<dbReference type="EMBL" id="VDFR01000121">
    <property type="protein sequence ID" value="TNC38337.1"/>
    <property type="molecule type" value="Genomic_DNA"/>
</dbReference>
<feature type="region of interest" description="Disordered" evidence="1">
    <location>
        <begin position="117"/>
        <end position="138"/>
    </location>
</feature>
<feature type="transmembrane region" description="Helical" evidence="2">
    <location>
        <begin position="223"/>
        <end position="244"/>
    </location>
</feature>
<feature type="compositionally biased region" description="Basic and acidic residues" evidence="1">
    <location>
        <begin position="1"/>
        <end position="14"/>
    </location>
</feature>
<proteinExistence type="predicted"/>
<feature type="region of interest" description="Disordered" evidence="1">
    <location>
        <begin position="1"/>
        <end position="20"/>
    </location>
</feature>
<accession>A0A5C4MDC5</accession>
<name>A0A5C4MDC5_9ACTN</name>
<dbReference type="RefSeq" id="WP_139106741.1">
    <property type="nucleotide sequence ID" value="NZ_VDFR01000121.1"/>
</dbReference>
<evidence type="ECO:0000313" key="4">
    <source>
        <dbReference type="EMBL" id="TNC34392.1"/>
    </source>
</evidence>
<dbReference type="AlphaFoldDB" id="A0A5C4MDC5"/>
<keyword evidence="2" id="KW-0812">Transmembrane</keyword>
<dbReference type="EMBL" id="VDFR01000157">
    <property type="protein sequence ID" value="TNC34392.1"/>
    <property type="molecule type" value="Genomic_DNA"/>
</dbReference>
<comment type="caution">
    <text evidence="5">The sequence shown here is derived from an EMBL/GenBank/DDBJ whole genome shotgun (WGS) entry which is preliminary data.</text>
</comment>
<sequence>MGRRQDWSPLRDSDPTPGDPYEIRVLAADLRNTADAIDAAVKALDTIHDSATAWDSDSGKEFKKKTRETSDTIKKAYDRYDKVSSALSTYATTLDGLQGEADAVMVRAGAVEDEIDGARRRADSAEPDQQTAADKDLQTAEDKLVPLRTRLEEIHDDWDKAGETAKKTLDEIFGADKLKDSRWDNVAGFLKGLADIMGKLSAIFGVLAAICSVIPFLQPFAALFGALALLTGLISLLSNIALLVGGKGTWENVIWDAVGVLSFGAGRAFTSAGRSLVKAARGLSKPAYIKSLRQTRNISARGAKRQARRDGVTGGGSEAKSLSRQFDRGNLTWKPQASDWKQGFFSNPFKDVSSLKFANYGLPQGVAALPKVSVALRQSQYAAAGAYGAGAMGSIADIKQIRESFFQKSPVER</sequence>
<keyword evidence="2" id="KW-1133">Transmembrane helix</keyword>
<keyword evidence="2" id="KW-0472">Membrane</keyword>
<gene>
    <name evidence="5" type="ORF">FHE65_24420</name>
    <name evidence="4" type="ORF">FHE65_27865</name>
</gene>
<dbReference type="Proteomes" id="UP000306740">
    <property type="component" value="Unassembled WGS sequence"/>
</dbReference>
<evidence type="ECO:0000313" key="5">
    <source>
        <dbReference type="EMBL" id="TNC38337.1"/>
    </source>
</evidence>
<protein>
    <recommendedName>
        <fullName evidence="3">Putative T7SS secretion signal domain-containing protein</fullName>
    </recommendedName>
</protein>